<dbReference type="PROSITE" id="PS50837">
    <property type="entry name" value="NACHT"/>
    <property type="match status" value="1"/>
</dbReference>
<evidence type="ECO:0000313" key="5">
    <source>
        <dbReference type="Proteomes" id="UP000567179"/>
    </source>
</evidence>
<dbReference type="Proteomes" id="UP000567179">
    <property type="component" value="Unassembled WGS sequence"/>
</dbReference>
<evidence type="ECO:0000256" key="1">
    <source>
        <dbReference type="ARBA" id="ARBA00022737"/>
    </source>
</evidence>
<reference evidence="4 5" key="1">
    <citation type="journal article" date="2020" name="ISME J.">
        <title>Uncovering the hidden diversity of litter-decomposition mechanisms in mushroom-forming fungi.</title>
        <authorList>
            <person name="Floudas D."/>
            <person name="Bentzer J."/>
            <person name="Ahren D."/>
            <person name="Johansson T."/>
            <person name="Persson P."/>
            <person name="Tunlid A."/>
        </authorList>
    </citation>
    <scope>NUCLEOTIDE SEQUENCE [LARGE SCALE GENOMIC DNA]</scope>
    <source>
        <strain evidence="4 5">CBS 101986</strain>
    </source>
</reference>
<evidence type="ECO:0000259" key="3">
    <source>
        <dbReference type="PROSITE" id="PS50837"/>
    </source>
</evidence>
<proteinExistence type="predicted"/>
<evidence type="ECO:0000256" key="2">
    <source>
        <dbReference type="SAM" id="MobiDB-lite"/>
    </source>
</evidence>
<keyword evidence="5" id="KW-1185">Reference proteome</keyword>
<dbReference type="Gene3D" id="3.40.50.300">
    <property type="entry name" value="P-loop containing nucleotide triphosphate hydrolases"/>
    <property type="match status" value="1"/>
</dbReference>
<dbReference type="SUPFAM" id="SSF52540">
    <property type="entry name" value="P-loop containing nucleoside triphosphate hydrolases"/>
    <property type="match status" value="1"/>
</dbReference>
<dbReference type="EMBL" id="JAACJJ010000016">
    <property type="protein sequence ID" value="KAF5324340.1"/>
    <property type="molecule type" value="Genomic_DNA"/>
</dbReference>
<evidence type="ECO:0000313" key="4">
    <source>
        <dbReference type="EMBL" id="KAF5324340.1"/>
    </source>
</evidence>
<feature type="domain" description="NACHT" evidence="3">
    <location>
        <begin position="101"/>
        <end position="232"/>
    </location>
</feature>
<comment type="caution">
    <text evidence="4">The sequence shown here is derived from an EMBL/GenBank/DDBJ whole genome shotgun (WGS) entry which is preliminary data.</text>
</comment>
<name>A0A8H5F5A4_9AGAR</name>
<protein>
    <recommendedName>
        <fullName evidence="3">NACHT domain-containing protein</fullName>
    </recommendedName>
</protein>
<gene>
    <name evidence="4" type="ORF">D9619_011193</name>
</gene>
<organism evidence="4 5">
    <name type="scientific">Psilocybe cf. subviscida</name>
    <dbReference type="NCBI Taxonomy" id="2480587"/>
    <lineage>
        <taxon>Eukaryota</taxon>
        <taxon>Fungi</taxon>
        <taxon>Dikarya</taxon>
        <taxon>Basidiomycota</taxon>
        <taxon>Agaricomycotina</taxon>
        <taxon>Agaricomycetes</taxon>
        <taxon>Agaricomycetidae</taxon>
        <taxon>Agaricales</taxon>
        <taxon>Agaricineae</taxon>
        <taxon>Strophariaceae</taxon>
        <taxon>Psilocybe</taxon>
    </lineage>
</organism>
<dbReference type="PANTHER" id="PTHR10039">
    <property type="entry name" value="AMELOGENIN"/>
    <property type="match status" value="1"/>
</dbReference>
<accession>A0A8H5F5A4</accession>
<dbReference type="OrthoDB" id="5967843at2759"/>
<feature type="compositionally biased region" description="Basic residues" evidence="2">
    <location>
        <begin position="1"/>
        <end position="11"/>
    </location>
</feature>
<dbReference type="InterPro" id="IPR007111">
    <property type="entry name" value="NACHT_NTPase"/>
</dbReference>
<dbReference type="AlphaFoldDB" id="A0A8H5F5A4"/>
<dbReference type="InterPro" id="IPR027417">
    <property type="entry name" value="P-loop_NTPase"/>
</dbReference>
<sequence>MKSKKRSKAKRPNPSPSAAGIPSMFNQAQNVDITGGLFSMTTNVTTVNGPLWDVFYDRVVPNAILNAGGRPDEVRCHPGTREEVISRIEKWGSTQDGRTAPMFWLSGPAGAGKSAIVQTIAERCDQHKVPQVNFFFFRADPSRSNASPLVATLLHQIILLYPSLRDPVANMLTINPLIFGSVLENQLVQLIVTPLQAIKQSSSSSYRPLMLLIDGLDECDSESKRSQQQILRAFDKVLAEHPSLFCLLVASRDEPQITMAFNQIASQLLPLYLDSKYSPDRDIRVFVNDEFKKVRKTHALAHTLDASWPSVEDLNFIVDKSSGQFIYAATVMRFISDSAASPMISLKRVQGAARLATKSPFSHLDAIYSYILSQADDQEALKDILHAQLLITRSENSSTVPPVQTGVPLIELLELYNQRYTNPMVLSCLADLTPIAWYASQSGGLLFHHASFSDYLLDQSRSRDYFVDEAVFTYKLLPVVWTHVENRIKSPAWQKLGLDAIRQLEKAPPGFMKELASSDFWCSPHIPQSQISVLQAIHNLCICDDDINNFRRVMSQWFHNPGFGDRNFDSIKHLPYSRRYFQMARAEFWKETPDVEMVAALRPKTDLDRRESALWINDLLHRIHREIYRSDAKRYQQLLKAWIEWAVGNDIPLDGLDDLPDAQQYLSRSGQSPDAQQHVPKSKKKKSVVRNFIFGARKNT</sequence>
<keyword evidence="1" id="KW-0677">Repeat</keyword>
<dbReference type="InterPro" id="IPR056884">
    <property type="entry name" value="NPHP3-like_N"/>
</dbReference>
<feature type="region of interest" description="Disordered" evidence="2">
    <location>
        <begin position="1"/>
        <end position="22"/>
    </location>
</feature>
<dbReference type="Pfam" id="PF24883">
    <property type="entry name" value="NPHP3_N"/>
    <property type="match status" value="1"/>
</dbReference>